<dbReference type="STRING" id="4846.A0A367IUS9"/>
<protein>
    <submittedName>
        <fullName evidence="2">Uncharacterized protein</fullName>
    </submittedName>
</protein>
<feature type="compositionally biased region" description="Basic and acidic residues" evidence="1">
    <location>
        <begin position="10"/>
        <end position="34"/>
    </location>
</feature>
<accession>A0A367IUS9</accession>
<evidence type="ECO:0000256" key="1">
    <source>
        <dbReference type="SAM" id="MobiDB-lite"/>
    </source>
</evidence>
<organism evidence="2 3">
    <name type="scientific">Rhizopus stolonifer</name>
    <name type="common">Rhizopus nigricans</name>
    <dbReference type="NCBI Taxonomy" id="4846"/>
    <lineage>
        <taxon>Eukaryota</taxon>
        <taxon>Fungi</taxon>
        <taxon>Fungi incertae sedis</taxon>
        <taxon>Mucoromycota</taxon>
        <taxon>Mucoromycotina</taxon>
        <taxon>Mucoromycetes</taxon>
        <taxon>Mucorales</taxon>
        <taxon>Mucorineae</taxon>
        <taxon>Rhizopodaceae</taxon>
        <taxon>Rhizopus</taxon>
    </lineage>
</organism>
<dbReference type="PANTHER" id="PTHR21575:SF12">
    <property type="entry name" value="PROTEIN HID1"/>
    <property type="match status" value="1"/>
</dbReference>
<dbReference type="Proteomes" id="UP000253551">
    <property type="component" value="Unassembled WGS sequence"/>
</dbReference>
<proteinExistence type="predicted"/>
<dbReference type="GO" id="GO:0000138">
    <property type="term" value="C:Golgi trans cisterna"/>
    <property type="evidence" value="ECO:0007669"/>
    <property type="project" value="TreeGrafter"/>
</dbReference>
<dbReference type="GO" id="GO:0005797">
    <property type="term" value="C:Golgi medial cisterna"/>
    <property type="evidence" value="ECO:0007669"/>
    <property type="project" value="TreeGrafter"/>
</dbReference>
<dbReference type="EMBL" id="PJQM01005506">
    <property type="protein sequence ID" value="RCH81465.1"/>
    <property type="molecule type" value="Genomic_DNA"/>
</dbReference>
<comment type="caution">
    <text evidence="2">The sequence shown here is derived from an EMBL/GenBank/DDBJ whole genome shotgun (WGS) entry which is preliminary data.</text>
</comment>
<feature type="region of interest" description="Disordered" evidence="1">
    <location>
        <begin position="1"/>
        <end position="64"/>
    </location>
</feature>
<gene>
    <name evidence="2" type="ORF">CU098_002828</name>
</gene>
<dbReference type="OrthoDB" id="432953at2759"/>
<feature type="compositionally biased region" description="Polar residues" evidence="1">
    <location>
        <begin position="45"/>
        <end position="64"/>
    </location>
</feature>
<dbReference type="AlphaFoldDB" id="A0A367IUS9"/>
<evidence type="ECO:0000313" key="3">
    <source>
        <dbReference type="Proteomes" id="UP000253551"/>
    </source>
</evidence>
<dbReference type="PANTHER" id="PTHR21575">
    <property type="entry name" value="PROTEIN HID1"/>
    <property type="match status" value="1"/>
</dbReference>
<name>A0A367IUS9_RHIST</name>
<keyword evidence="3" id="KW-1185">Reference proteome</keyword>
<reference evidence="2 3" key="1">
    <citation type="journal article" date="2018" name="G3 (Bethesda)">
        <title>Phylogenetic and Phylogenomic Definition of Rhizopus Species.</title>
        <authorList>
            <person name="Gryganskyi A.P."/>
            <person name="Golan J."/>
            <person name="Dolatabadi S."/>
            <person name="Mondo S."/>
            <person name="Robb S."/>
            <person name="Idnurm A."/>
            <person name="Muszewska A."/>
            <person name="Steczkiewicz K."/>
            <person name="Masonjones S."/>
            <person name="Liao H.L."/>
            <person name="Gajdeczka M.T."/>
            <person name="Anike F."/>
            <person name="Vuek A."/>
            <person name="Anishchenko I.M."/>
            <person name="Voigt K."/>
            <person name="de Hoog G.S."/>
            <person name="Smith M.E."/>
            <person name="Heitman J."/>
            <person name="Vilgalys R."/>
            <person name="Stajich J.E."/>
        </authorList>
    </citation>
    <scope>NUCLEOTIDE SEQUENCE [LARGE SCALE GENOMIC DNA]</scope>
    <source>
        <strain evidence="2 3">LSU 92-RS-03</strain>
    </source>
</reference>
<dbReference type="GO" id="GO:0016020">
    <property type="term" value="C:membrane"/>
    <property type="evidence" value="ECO:0007669"/>
    <property type="project" value="TreeGrafter"/>
</dbReference>
<feature type="non-terminal residue" evidence="2">
    <location>
        <position position="1"/>
    </location>
</feature>
<sequence length="206" mass="23349">LADFNLDSALTERTKQIKELPKQTPEEELSDKAQGKLPETPEPLSRQSSNSLPPTGLTDLSGTKNGFNPTHDWVNSWHSRLPLDTITFLIDHLKPELEKFGLTGEKAVAYIHSLSPLEIQLPETNQPVQIRNFQWTESLVIWFQSMLWGHTYISSISNYGSWNNTQIKLFHIKLHQQDPQPYPVTPGLSPTTTHTTRPNLTTSKTV</sequence>
<dbReference type="InterPro" id="IPR026705">
    <property type="entry name" value="Hid-1/Ecm30"/>
</dbReference>
<feature type="compositionally biased region" description="Low complexity" evidence="1">
    <location>
        <begin position="185"/>
        <end position="206"/>
    </location>
</feature>
<evidence type="ECO:0000313" key="2">
    <source>
        <dbReference type="EMBL" id="RCH81465.1"/>
    </source>
</evidence>
<feature type="region of interest" description="Disordered" evidence="1">
    <location>
        <begin position="181"/>
        <end position="206"/>
    </location>
</feature>
<dbReference type="Pfam" id="PF12722">
    <property type="entry name" value="Hid1"/>
    <property type="match status" value="1"/>
</dbReference>